<dbReference type="HOGENOM" id="CLU_3222934_0_0_6"/>
<organism evidence="1 2">
    <name type="scientific">Succinatimonas hippei (strain DSM 22608 / JCM 16073 / KCTC 15190 / YIT 12066)</name>
    <dbReference type="NCBI Taxonomy" id="762983"/>
    <lineage>
        <taxon>Bacteria</taxon>
        <taxon>Pseudomonadati</taxon>
        <taxon>Pseudomonadota</taxon>
        <taxon>Gammaproteobacteria</taxon>
        <taxon>Aeromonadales</taxon>
        <taxon>Succinivibrionaceae</taxon>
        <taxon>Succinatimonas</taxon>
    </lineage>
</organism>
<gene>
    <name evidence="1" type="ORF">HMPREF9444_01264</name>
</gene>
<evidence type="ECO:0000313" key="2">
    <source>
        <dbReference type="Proteomes" id="UP000018458"/>
    </source>
</evidence>
<proteinExistence type="predicted"/>
<evidence type="ECO:0000313" key="1">
    <source>
        <dbReference type="EMBL" id="EFY06932.1"/>
    </source>
</evidence>
<dbReference type="STRING" id="762983.HMPREF9444_01264"/>
<protein>
    <submittedName>
        <fullName evidence="1">Uncharacterized protein</fullName>
    </submittedName>
</protein>
<keyword evidence="2" id="KW-1185">Reference proteome</keyword>
<accession>E8LKM3</accession>
<dbReference type="AlphaFoldDB" id="E8LKM3"/>
<dbReference type="Proteomes" id="UP000018458">
    <property type="component" value="Unassembled WGS sequence"/>
</dbReference>
<dbReference type="EMBL" id="AEVO01000064">
    <property type="protein sequence ID" value="EFY06932.1"/>
    <property type="molecule type" value="Genomic_DNA"/>
</dbReference>
<sequence>MIFICIYEQLFFCSIAYALYLRSKERSFTAFLIKYIGKKKAEAY</sequence>
<reference evidence="1 2" key="1">
    <citation type="submission" date="2011-01" db="EMBL/GenBank/DDBJ databases">
        <authorList>
            <person name="Weinstock G."/>
            <person name="Sodergren E."/>
            <person name="Clifton S."/>
            <person name="Fulton L."/>
            <person name="Fulton B."/>
            <person name="Courtney L."/>
            <person name="Fronick C."/>
            <person name="Harrison M."/>
            <person name="Strong C."/>
            <person name="Farmer C."/>
            <person name="Delahaunty K."/>
            <person name="Markovic C."/>
            <person name="Hall O."/>
            <person name="Minx P."/>
            <person name="Tomlinson C."/>
            <person name="Mitreva M."/>
            <person name="Hou S."/>
            <person name="Chen J."/>
            <person name="Wollam A."/>
            <person name="Pepin K.H."/>
            <person name="Johnson M."/>
            <person name="Bhonagiri V."/>
            <person name="Zhang X."/>
            <person name="Suruliraj S."/>
            <person name="Warren W."/>
            <person name="Chinwalla A."/>
            <person name="Mardis E.R."/>
            <person name="Wilson R.K."/>
        </authorList>
    </citation>
    <scope>NUCLEOTIDE SEQUENCE [LARGE SCALE GENOMIC DNA]</scope>
    <source>
        <strain evidence="2">DSM 22608 / JCM 16073 / KCTC 15190 / YIT 12066</strain>
    </source>
</reference>
<comment type="caution">
    <text evidence="1">The sequence shown here is derived from an EMBL/GenBank/DDBJ whole genome shotgun (WGS) entry which is preliminary data.</text>
</comment>
<name>E8LKM3_SUCHY</name>